<feature type="non-terminal residue" evidence="1">
    <location>
        <position position="211"/>
    </location>
</feature>
<evidence type="ECO:0000313" key="2">
    <source>
        <dbReference type="Proteomes" id="UP001144036"/>
    </source>
</evidence>
<protein>
    <submittedName>
        <fullName evidence="1">Uncharacterized protein</fullName>
    </submittedName>
</protein>
<accession>A0ABT4SNT9</accession>
<keyword evidence="2" id="KW-1185">Reference proteome</keyword>
<proteinExistence type="predicted"/>
<evidence type="ECO:0000313" key="1">
    <source>
        <dbReference type="EMBL" id="MDA0638907.1"/>
    </source>
</evidence>
<dbReference type="Proteomes" id="UP001144036">
    <property type="component" value="Unassembled WGS sequence"/>
</dbReference>
<dbReference type="EMBL" id="JAPNNL010000318">
    <property type="protein sequence ID" value="MDA0638907.1"/>
    <property type="molecule type" value="Genomic_DNA"/>
</dbReference>
<gene>
    <name evidence="1" type="ORF">OUY22_36320</name>
</gene>
<comment type="caution">
    <text evidence="1">The sequence shown here is derived from an EMBL/GenBank/DDBJ whole genome shotgun (WGS) entry which is preliminary data.</text>
</comment>
<name>A0ABT4SNT9_9ACTN</name>
<reference evidence="1" key="1">
    <citation type="submission" date="2022-11" db="EMBL/GenBank/DDBJ databases">
        <title>Nonomuraea corallina sp. nov., a new species of the genus Nonomuraea isolated from sea side sediment in Thai sea.</title>
        <authorList>
            <person name="Ngamcharungchit C."/>
            <person name="Matsumoto A."/>
            <person name="Suriyachadkun C."/>
            <person name="Panbangred W."/>
            <person name="Inahashi Y."/>
            <person name="Intra B."/>
        </authorList>
    </citation>
    <scope>NUCLEOTIDE SEQUENCE</scope>
    <source>
        <strain evidence="1">MCN248</strain>
    </source>
</reference>
<organism evidence="1 2">
    <name type="scientific">Nonomuraea corallina</name>
    <dbReference type="NCBI Taxonomy" id="2989783"/>
    <lineage>
        <taxon>Bacteria</taxon>
        <taxon>Bacillati</taxon>
        <taxon>Actinomycetota</taxon>
        <taxon>Actinomycetes</taxon>
        <taxon>Streptosporangiales</taxon>
        <taxon>Streptosporangiaceae</taxon>
        <taxon>Nonomuraea</taxon>
    </lineage>
</organism>
<sequence length="211" mass="22008">MRARARLFVLATALATALTTALTTVLAGGLIPGLGPALPAAAAPAVGGGSAVTPAPGGDSRGPGCDPIDPAACLLPFPNDHYIVADRRTETGRRVAFPVEAMPRSAAGVPIDPAEWNRSDGFSPGSMILTLVPRLDLARTGAAPITDIGASLDRDAPIVLLDLDTGERRPYWAELDANAPEDRRLLIVRPARNLTEGHRYAVALRDLRDAA</sequence>